<sequence length="74" mass="7991">MTAHSCGTRLNRIPEGRQSPDIAAKFSARSRAPTAGSRRRLDVTRAIAALSATMPHLPSLVSEEASTIRYTVIN</sequence>
<dbReference type="Proteomes" id="UP000053268">
    <property type="component" value="Unassembled WGS sequence"/>
</dbReference>
<evidence type="ECO:0000313" key="2">
    <source>
        <dbReference type="Proteomes" id="UP000053268"/>
    </source>
</evidence>
<protein>
    <submittedName>
        <fullName evidence="1">Uncharacterized protein</fullName>
    </submittedName>
</protein>
<gene>
    <name evidence="1" type="ORF">RR46_11331</name>
</gene>
<keyword evidence="2" id="KW-1185">Reference proteome</keyword>
<proteinExistence type="predicted"/>
<dbReference type="EMBL" id="KQ459595">
    <property type="protein sequence ID" value="KPI95618.1"/>
    <property type="molecule type" value="Genomic_DNA"/>
</dbReference>
<name>A0A194PRP0_PAPXU</name>
<dbReference type="AlphaFoldDB" id="A0A194PRP0"/>
<evidence type="ECO:0000313" key="1">
    <source>
        <dbReference type="EMBL" id="KPI95618.1"/>
    </source>
</evidence>
<accession>A0A194PRP0</accession>
<reference evidence="1 2" key="1">
    <citation type="journal article" date="2015" name="Nat. Commun.">
        <title>Outbred genome sequencing and CRISPR/Cas9 gene editing in butterflies.</title>
        <authorList>
            <person name="Li X."/>
            <person name="Fan D."/>
            <person name="Zhang W."/>
            <person name="Liu G."/>
            <person name="Zhang L."/>
            <person name="Zhao L."/>
            <person name="Fang X."/>
            <person name="Chen L."/>
            <person name="Dong Y."/>
            <person name="Chen Y."/>
            <person name="Ding Y."/>
            <person name="Zhao R."/>
            <person name="Feng M."/>
            <person name="Zhu Y."/>
            <person name="Feng Y."/>
            <person name="Jiang X."/>
            <person name="Zhu D."/>
            <person name="Xiang H."/>
            <person name="Feng X."/>
            <person name="Li S."/>
            <person name="Wang J."/>
            <person name="Zhang G."/>
            <person name="Kronforst M.R."/>
            <person name="Wang W."/>
        </authorList>
    </citation>
    <scope>NUCLEOTIDE SEQUENCE [LARGE SCALE GENOMIC DNA]</scope>
    <source>
        <strain evidence="1">Ya'a_city_454_Px</strain>
        <tissue evidence="1">Whole body</tissue>
    </source>
</reference>
<organism evidence="1 2">
    <name type="scientific">Papilio xuthus</name>
    <name type="common">Asian swallowtail butterfly</name>
    <dbReference type="NCBI Taxonomy" id="66420"/>
    <lineage>
        <taxon>Eukaryota</taxon>
        <taxon>Metazoa</taxon>
        <taxon>Ecdysozoa</taxon>
        <taxon>Arthropoda</taxon>
        <taxon>Hexapoda</taxon>
        <taxon>Insecta</taxon>
        <taxon>Pterygota</taxon>
        <taxon>Neoptera</taxon>
        <taxon>Endopterygota</taxon>
        <taxon>Lepidoptera</taxon>
        <taxon>Glossata</taxon>
        <taxon>Ditrysia</taxon>
        <taxon>Papilionoidea</taxon>
        <taxon>Papilionidae</taxon>
        <taxon>Papilioninae</taxon>
        <taxon>Papilio</taxon>
    </lineage>
</organism>